<dbReference type="EMBL" id="LAZR01008247">
    <property type="protein sequence ID" value="KKM80014.1"/>
    <property type="molecule type" value="Genomic_DNA"/>
</dbReference>
<evidence type="ECO:0000313" key="2">
    <source>
        <dbReference type="EMBL" id="KKM80014.1"/>
    </source>
</evidence>
<feature type="compositionally biased region" description="Low complexity" evidence="1">
    <location>
        <begin position="36"/>
        <end position="46"/>
    </location>
</feature>
<reference evidence="2" key="1">
    <citation type="journal article" date="2015" name="Nature">
        <title>Complex archaea that bridge the gap between prokaryotes and eukaryotes.</title>
        <authorList>
            <person name="Spang A."/>
            <person name="Saw J.H."/>
            <person name="Jorgensen S.L."/>
            <person name="Zaremba-Niedzwiedzka K."/>
            <person name="Martijn J."/>
            <person name="Lind A.E."/>
            <person name="van Eijk R."/>
            <person name="Schleper C."/>
            <person name="Guy L."/>
            <person name="Ettema T.J."/>
        </authorList>
    </citation>
    <scope>NUCLEOTIDE SEQUENCE</scope>
</reference>
<protein>
    <submittedName>
        <fullName evidence="2">Uncharacterized protein</fullName>
    </submittedName>
</protein>
<comment type="caution">
    <text evidence="2">The sequence shown here is derived from an EMBL/GenBank/DDBJ whole genome shotgun (WGS) entry which is preliminary data.</text>
</comment>
<dbReference type="AlphaFoldDB" id="A0A0F9KCT5"/>
<proteinExistence type="predicted"/>
<gene>
    <name evidence="2" type="ORF">LCGC14_1344170</name>
</gene>
<feature type="non-terminal residue" evidence="2">
    <location>
        <position position="87"/>
    </location>
</feature>
<evidence type="ECO:0000256" key="1">
    <source>
        <dbReference type="SAM" id="MobiDB-lite"/>
    </source>
</evidence>
<accession>A0A0F9KCT5</accession>
<name>A0A0F9KCT5_9ZZZZ</name>
<sequence>MTTETKKPRKRRAKTTPKATPEAVQPEAPDESSSDAAPVVEETTPPAEEKPAVYVKESDKSLDDRMAEMQSMMGSVATAVQGLAETV</sequence>
<organism evidence="2">
    <name type="scientific">marine sediment metagenome</name>
    <dbReference type="NCBI Taxonomy" id="412755"/>
    <lineage>
        <taxon>unclassified sequences</taxon>
        <taxon>metagenomes</taxon>
        <taxon>ecological metagenomes</taxon>
    </lineage>
</organism>
<feature type="region of interest" description="Disordered" evidence="1">
    <location>
        <begin position="1"/>
        <end position="52"/>
    </location>
</feature>